<dbReference type="Proteomes" id="UP001652625">
    <property type="component" value="Chromosome 08"/>
</dbReference>
<protein>
    <submittedName>
        <fullName evidence="2">Uncharacterized protein LOC136084048 isoform X1</fullName>
    </submittedName>
</protein>
<dbReference type="RefSeq" id="XP_065660184.1">
    <property type="nucleotide sequence ID" value="XM_065804112.1"/>
</dbReference>
<reference evidence="2" key="1">
    <citation type="submission" date="2025-08" db="UniProtKB">
        <authorList>
            <consortium name="RefSeq"/>
        </authorList>
    </citation>
    <scope>IDENTIFICATION</scope>
</reference>
<dbReference type="PANTHER" id="PTHR33053">
    <property type="entry name" value="PROTEIN, PUTATIVE-RELATED"/>
    <property type="match status" value="1"/>
</dbReference>
<evidence type="ECO:0000313" key="1">
    <source>
        <dbReference type="Proteomes" id="UP001652625"/>
    </source>
</evidence>
<dbReference type="PANTHER" id="PTHR33053:SF26">
    <property type="entry name" value="TRANSPOSASE DOMAIN-CONTAINING PROTEIN"/>
    <property type="match status" value="1"/>
</dbReference>
<evidence type="ECO:0000313" key="2">
    <source>
        <dbReference type="RefSeq" id="XP_065660184.1"/>
    </source>
</evidence>
<organism evidence="1 2">
    <name type="scientific">Hydra vulgaris</name>
    <name type="common">Hydra</name>
    <name type="synonym">Hydra attenuata</name>
    <dbReference type="NCBI Taxonomy" id="6087"/>
    <lineage>
        <taxon>Eukaryota</taxon>
        <taxon>Metazoa</taxon>
        <taxon>Cnidaria</taxon>
        <taxon>Hydrozoa</taxon>
        <taxon>Hydroidolina</taxon>
        <taxon>Anthoathecata</taxon>
        <taxon>Aplanulata</taxon>
        <taxon>Hydridae</taxon>
        <taxon>Hydra</taxon>
    </lineage>
</organism>
<accession>A0ABM4CES2</accession>
<name>A0ABM4CES2_HYDVU</name>
<gene>
    <name evidence="2" type="primary">LOC136084048</name>
</gene>
<sequence>MSNANYLRLWRRNYETQLEVLNYCHDSCEETILLDSPSDKEEVEIVEEEVEIVKGRLDLNCEVSPSSSIFSDVNSIYISENDDFDNKNNLASELSSWACEHHLTMAATNHILLILRNHGHKELPKDSRTLLSTPRKVPLKQKCGGDYFYIGLKSSIKSKLKEFSSHDINSLKTINLLINVDGIPLFKSSNTQLWPILASFQLASPFVVALYCGSSKPDSCEEFLKDFLDEYRNLEVFGLHYNGKKFNVNIKGFICDAPARQFLKGIKGHTGYDACERCKVHGVNIENRIVFHDLDCEPRIDQDFKQIAYTGHQLLVSPLIHSSVQCIKDFCLDYMHLVCLGVVKRLLLYLKEGPRCCHISSNQLNVVSDTILLHYGKMPSEFARQPRGLSDLRRWKATEFRQFLTYTGIIALKGTVSSPFYINFLSLSVAIRIMLEENQDYRNDHLEYAHKLLVYFVASSRELYSDSFCSYNVHCLIHLHNDVSNFGCNLDQISCFPFENYLNSLKRFIRQANNPISQVVKRIHEFEINNSINFSKDIKTKISTNEKDNCFLLHSGKIVFITSILDMTTFVCKMFHNSLLRNYFPDPFDSKMVGIYFLCKSNIGKRKTVNKVDIKRKVACLPVNDGVVLCTLLNDVM</sequence>
<proteinExistence type="predicted"/>
<keyword evidence="1" id="KW-1185">Reference proteome</keyword>
<dbReference type="GeneID" id="136084048"/>